<feature type="non-terminal residue" evidence="2">
    <location>
        <position position="1"/>
    </location>
</feature>
<gene>
    <name evidence="2" type="ORF">S03H2_57582</name>
</gene>
<feature type="domain" description="Right handed beta helix" evidence="1">
    <location>
        <begin position="107"/>
        <end position="237"/>
    </location>
</feature>
<protein>
    <recommendedName>
        <fullName evidence="1">Right handed beta helix domain-containing protein</fullName>
    </recommendedName>
</protein>
<evidence type="ECO:0000259" key="1">
    <source>
        <dbReference type="Pfam" id="PF13229"/>
    </source>
</evidence>
<sequence>LSGGDCVPGDLSRDGRTEFEDFGIFADDWLHVVTEGRIITVDDDGPADFNNIQAAIEDANDGDVVEVQPGIYTGNGNRDIDFLGKAITVRSIDPHDPNIVAATVIDCNGAWMDGHRGFHFHGGEDCNSVLSGLSIKNGLAWGEDGGGILIENSSPTIQNCVISDNSTYFAGMGDLGGGICCKNSSNPVIVNCAINDNSAGGGGGIFCWDSTPKVVHCTVANNSGGGVYCWQGAAEFQDCLITDNIMDSTG</sequence>
<feature type="non-terminal residue" evidence="2">
    <location>
        <position position="250"/>
    </location>
</feature>
<dbReference type="EMBL" id="BARU01036920">
    <property type="protein sequence ID" value="GAH82429.1"/>
    <property type="molecule type" value="Genomic_DNA"/>
</dbReference>
<dbReference type="Gene3D" id="2.160.20.10">
    <property type="entry name" value="Single-stranded right-handed beta-helix, Pectin lyase-like"/>
    <property type="match status" value="1"/>
</dbReference>
<comment type="caution">
    <text evidence="2">The sequence shown here is derived from an EMBL/GenBank/DDBJ whole genome shotgun (WGS) entry which is preliminary data.</text>
</comment>
<reference evidence="2" key="1">
    <citation type="journal article" date="2014" name="Front. Microbiol.">
        <title>High frequency of phylogenetically diverse reductive dehalogenase-homologous genes in deep subseafloor sedimentary metagenomes.</title>
        <authorList>
            <person name="Kawai M."/>
            <person name="Futagami T."/>
            <person name="Toyoda A."/>
            <person name="Takaki Y."/>
            <person name="Nishi S."/>
            <person name="Hori S."/>
            <person name="Arai W."/>
            <person name="Tsubouchi T."/>
            <person name="Morono Y."/>
            <person name="Uchiyama I."/>
            <person name="Ito T."/>
            <person name="Fujiyama A."/>
            <person name="Inagaki F."/>
            <person name="Takami H."/>
        </authorList>
    </citation>
    <scope>NUCLEOTIDE SEQUENCE</scope>
    <source>
        <strain evidence="2">Expedition CK06-06</strain>
    </source>
</reference>
<dbReference type="InterPro" id="IPR039448">
    <property type="entry name" value="Beta_helix"/>
</dbReference>
<dbReference type="InterPro" id="IPR012334">
    <property type="entry name" value="Pectin_lyas_fold"/>
</dbReference>
<evidence type="ECO:0000313" key="2">
    <source>
        <dbReference type="EMBL" id="GAH82429.1"/>
    </source>
</evidence>
<dbReference type="AlphaFoldDB" id="X1JVZ0"/>
<dbReference type="InterPro" id="IPR011050">
    <property type="entry name" value="Pectin_lyase_fold/virulence"/>
</dbReference>
<dbReference type="SUPFAM" id="SSF51126">
    <property type="entry name" value="Pectin lyase-like"/>
    <property type="match status" value="1"/>
</dbReference>
<dbReference type="Pfam" id="PF13229">
    <property type="entry name" value="Beta_helix"/>
    <property type="match status" value="1"/>
</dbReference>
<name>X1JVZ0_9ZZZZ</name>
<organism evidence="2">
    <name type="scientific">marine sediment metagenome</name>
    <dbReference type="NCBI Taxonomy" id="412755"/>
    <lineage>
        <taxon>unclassified sequences</taxon>
        <taxon>metagenomes</taxon>
        <taxon>ecological metagenomes</taxon>
    </lineage>
</organism>
<proteinExistence type="predicted"/>
<accession>X1JVZ0</accession>